<proteinExistence type="evidence at transcript level"/>
<dbReference type="PANTHER" id="PTHR33157:SF12">
    <property type="entry name" value="TRANSPOSASE TNP1_EN_SPM-LIKE DOMAIN-CONTAINING PROTEIN"/>
    <property type="match status" value="1"/>
</dbReference>
<evidence type="ECO:0000256" key="2">
    <source>
        <dbReference type="SAM" id="MobiDB-lite"/>
    </source>
</evidence>
<feature type="compositionally biased region" description="Basic and acidic residues" evidence="2">
    <location>
        <begin position="77"/>
        <end position="88"/>
    </location>
</feature>
<feature type="compositionally biased region" description="Polar residues" evidence="2">
    <location>
        <begin position="605"/>
        <end position="616"/>
    </location>
</feature>
<feature type="region of interest" description="Disordered" evidence="2">
    <location>
        <begin position="1"/>
        <end position="156"/>
    </location>
</feature>
<keyword evidence="1" id="KW-0175">Coiled coil</keyword>
<evidence type="ECO:0000313" key="3">
    <source>
        <dbReference type="EMBL" id="BAK05062.1"/>
    </source>
</evidence>
<accession>F2ECJ0</accession>
<protein>
    <submittedName>
        <fullName evidence="3">Predicted protein</fullName>
    </submittedName>
</protein>
<dbReference type="InterPro" id="IPR039266">
    <property type="entry name" value="EN-1/SPM"/>
</dbReference>
<evidence type="ECO:0000256" key="1">
    <source>
        <dbReference type="SAM" id="Coils"/>
    </source>
</evidence>
<feature type="compositionally biased region" description="Basic residues" evidence="2">
    <location>
        <begin position="53"/>
        <end position="64"/>
    </location>
</feature>
<feature type="coiled-coil region" evidence="1">
    <location>
        <begin position="514"/>
        <end position="555"/>
    </location>
</feature>
<reference evidence="3" key="1">
    <citation type="journal article" date="2011" name="Plant Physiol.">
        <title>Comprehensive sequence analysis of 24,783 barley full-length cDNAs derived from 12 clone libraries.</title>
        <authorList>
            <person name="Matsumoto T."/>
            <person name="Tanaka T."/>
            <person name="Sakai H."/>
            <person name="Amano N."/>
            <person name="Kanamori H."/>
            <person name="Kurita K."/>
            <person name="Kikuta A."/>
            <person name="Kamiya K."/>
            <person name="Yamamoto M."/>
            <person name="Ikawa H."/>
            <person name="Fujii N."/>
            <person name="Hori K."/>
            <person name="Itoh T."/>
            <person name="Sato K."/>
        </authorList>
    </citation>
    <scope>NUCLEOTIDE SEQUENCE</scope>
    <source>
        <tissue evidence="3">Seed</tissue>
    </source>
</reference>
<organism evidence="3">
    <name type="scientific">Hordeum vulgare subsp. vulgare</name>
    <name type="common">Domesticated barley</name>
    <dbReference type="NCBI Taxonomy" id="112509"/>
    <lineage>
        <taxon>Eukaryota</taxon>
        <taxon>Viridiplantae</taxon>
        <taxon>Streptophyta</taxon>
        <taxon>Embryophyta</taxon>
        <taxon>Tracheophyta</taxon>
        <taxon>Spermatophyta</taxon>
        <taxon>Magnoliopsida</taxon>
        <taxon>Liliopsida</taxon>
        <taxon>Poales</taxon>
        <taxon>Poaceae</taxon>
        <taxon>BOP clade</taxon>
        <taxon>Pooideae</taxon>
        <taxon>Triticodae</taxon>
        <taxon>Triticeae</taxon>
        <taxon>Hordeinae</taxon>
        <taxon>Hordeum</taxon>
    </lineage>
</organism>
<dbReference type="GeneID" id="123446470"/>
<dbReference type="KEGG" id="hvg:123446470"/>
<dbReference type="OrthoDB" id="686875at2759"/>
<dbReference type="AlphaFoldDB" id="F2ECJ0"/>
<dbReference type="RefSeq" id="XP_044978993.1">
    <property type="nucleotide sequence ID" value="XM_045123058.1"/>
</dbReference>
<name>F2ECJ0_HORVV</name>
<sequence length="616" mass="68725">MVGKGRKHAAAASSSAGDGMGTSIPSSPLRRVLLSTMQGAPPVRGGRPPAKPRGTKGTRGRGRGRATWSPPPPQADSPEHRRTSRVDSSEVEATRSPVHEARVDEPQVDEPSTHETRVPEASFQATAEHSRDEGTSQETQWDAWPEPSGHAGSDEELGEGATVYQRGSSGLPLVPVTPEQRWSIRPNGDKGWIVAKGVRKPNSVLGVLCRQNFPGFVTLPGREREVGMTWDHYLGAPAPPEVEIDGVLCETRADMVIRKFWTFYRCEEGYEDDAAKVIETECRRLLQNFRHEARVQAVRDYYATRRIRIDKAKCRDAKMEKEHYMKVPPRWCVDKMDCWEALVDQWCSETWETSHKNAKERRGKMVGVPHHQGSVNLIQFGENWARHNKTEAPQMYDLYAMAHTASYKKVKAFTESDLEHPENFTNISSHDKLVKYRDHGKARKGEDFNPSEGPIDPELVMIAGNGRHHGSIAIGDGLIRCPSTLRQIKARQASSCPEITRRPRPVELAIEAAIQKEREAMQAAIAEKDKEIRELEERTTALMEAERARNDASNRAIYELFVSMCEKNGQVPPPMPVINVAGTNMSRNASHDPYTVEPSPGQPSPGETSQSHRASP</sequence>
<dbReference type="EMBL" id="AK373865">
    <property type="protein sequence ID" value="BAK05062.1"/>
    <property type="molecule type" value="mRNA"/>
</dbReference>
<dbReference type="PANTHER" id="PTHR33157">
    <property type="entry name" value="AUTONOMOUS TRANSPOSABLE ELEMENT EN-1 MOSAIC PROTEIN-RELATED"/>
    <property type="match status" value="1"/>
</dbReference>
<feature type="compositionally biased region" description="Basic and acidic residues" evidence="2">
    <location>
        <begin position="97"/>
        <end position="118"/>
    </location>
</feature>
<feature type="region of interest" description="Disordered" evidence="2">
    <location>
        <begin position="582"/>
        <end position="616"/>
    </location>
</feature>
<dbReference type="GO" id="GO:0032196">
    <property type="term" value="P:transposition"/>
    <property type="evidence" value="ECO:0007669"/>
    <property type="project" value="InterPro"/>
</dbReference>
<feature type="compositionally biased region" description="Low complexity" evidence="2">
    <location>
        <begin position="39"/>
        <end position="48"/>
    </location>
</feature>